<dbReference type="FunFam" id="3.90.930.40:FF:000001">
    <property type="entry name" value="ribosomal oxygenase 1 isoform X1"/>
    <property type="match status" value="1"/>
</dbReference>
<reference evidence="17 18" key="1">
    <citation type="journal article" date="2024" name="Insects">
        <title>An Improved Chromosome-Level Genome Assembly of the Firefly Pyrocoelia pectoralis.</title>
        <authorList>
            <person name="Fu X."/>
            <person name="Meyer-Rochow V.B."/>
            <person name="Ballantyne L."/>
            <person name="Zhu X."/>
        </authorList>
    </citation>
    <scope>NUCLEOTIDE SEQUENCE [LARGE SCALE GENOMIC DNA]</scope>
    <source>
        <strain evidence="17">XCY_ONT2</strain>
    </source>
</reference>
<evidence type="ECO:0000259" key="16">
    <source>
        <dbReference type="PROSITE" id="PS51184"/>
    </source>
</evidence>
<keyword evidence="10 14" id="KW-0804">Transcription</keyword>
<keyword evidence="18" id="KW-1185">Reference proteome</keyword>
<evidence type="ECO:0000256" key="6">
    <source>
        <dbReference type="ARBA" id="ARBA00022964"/>
    </source>
</evidence>
<dbReference type="Gene3D" id="2.60.120.650">
    <property type="entry name" value="Cupin"/>
    <property type="match status" value="1"/>
</dbReference>
<evidence type="ECO:0000256" key="11">
    <source>
        <dbReference type="ARBA" id="ARBA00023242"/>
    </source>
</evidence>
<accession>A0AAN7VDI2</accession>
<dbReference type="AlphaFoldDB" id="A0AAN7VDI2"/>
<dbReference type="FunFam" id="2.60.120.650:FF:000013">
    <property type="entry name" value="Ribosomal oxygenase 1"/>
    <property type="match status" value="1"/>
</dbReference>
<evidence type="ECO:0000256" key="4">
    <source>
        <dbReference type="ARBA" id="ARBA00022723"/>
    </source>
</evidence>
<dbReference type="GO" id="GO:0140680">
    <property type="term" value="F:histone H3K36me/H3K36me2 demethylase activity"/>
    <property type="evidence" value="ECO:0007669"/>
    <property type="project" value="UniProtKB-EC"/>
</dbReference>
<keyword evidence="6 14" id="KW-0223">Dioxygenase</keyword>
<comment type="subcellular location">
    <subcellularLocation>
        <location evidence="1 14">Nucleus</location>
    </subcellularLocation>
</comment>
<dbReference type="GO" id="GO:0032453">
    <property type="term" value="F:histone H3K4 demethylase activity"/>
    <property type="evidence" value="ECO:0007669"/>
    <property type="project" value="TreeGrafter"/>
</dbReference>
<feature type="compositionally biased region" description="Basic residues" evidence="15">
    <location>
        <begin position="10"/>
        <end position="34"/>
    </location>
</feature>
<sequence length="572" mass="66450">MESAFEVYRKKLKQKSPEKTKRKKASSIKKKKNVIQKPKVNLKTKQFLLDYAQSSNTNEFQCANGKLEDEPMLLPQEEILPANNIQKSKPKKKKKGKLDDFSSQNIQHLIDSSLNTSSDESVSLEEPEKVFQWLISPRLPRDFFNTIWEKVAIHIKRNHENVYQELLTTNKLQSIFLDNVLFYTRNVDVVSYTNDKRETHNVEGRAVPAALWDYYKNGCSIRILNPHTYCTKLHSLLSTLQEYFGCMVGVNAYLTPPGSQGFAPHYDDIEAFVLQLEGRKHWKLYAPLTSSEVLPRYSSRNFNRDELKGKPVKEVTLEEGDLLYFPRGTIHEGFTDPEAHSLHITISVYQKTSYVDLMEHVLKYTLSAAASDDVEFREGLPLQYLQHCGFANDDCDSKMRMTLKKKVKRLLTKMIDHLDIDSAADELGKQFMWDSMPPIPTKNEREHMMILNGEKIDKGKIYDKIDFNLNVEVRLLRYHCMRLVNDRSEDSLKIYYNTDNANYYHGEELQFLVIDYMYEDAIKCLIHAYPNYVQIGKLPLDGDSDKIQIVSDLWEKGLLVTRYPLSYNSEES</sequence>
<dbReference type="SUPFAM" id="SSF51197">
    <property type="entry name" value="Clavaminate synthase-like"/>
    <property type="match status" value="1"/>
</dbReference>
<evidence type="ECO:0000256" key="5">
    <source>
        <dbReference type="ARBA" id="ARBA00022853"/>
    </source>
</evidence>
<comment type="similarity">
    <text evidence="2">Belongs to the ROX family. NO66 subfamily.</text>
</comment>
<dbReference type="EC" id="1.14.11.27" evidence="14"/>
<name>A0AAN7VDI2_9COLE</name>
<feature type="domain" description="JmjC" evidence="16">
    <location>
        <begin position="219"/>
        <end position="365"/>
    </location>
</feature>
<keyword evidence="5" id="KW-0156">Chromatin regulator</keyword>
<dbReference type="EMBL" id="JAVRBK010000005">
    <property type="protein sequence ID" value="KAK5643293.1"/>
    <property type="molecule type" value="Genomic_DNA"/>
</dbReference>
<evidence type="ECO:0000256" key="12">
    <source>
        <dbReference type="ARBA" id="ARBA00025670"/>
    </source>
</evidence>
<evidence type="ECO:0000256" key="2">
    <source>
        <dbReference type="ARBA" id="ARBA00010309"/>
    </source>
</evidence>
<dbReference type="InterPro" id="IPR003347">
    <property type="entry name" value="JmjC_dom"/>
</dbReference>
<evidence type="ECO:0000256" key="7">
    <source>
        <dbReference type="ARBA" id="ARBA00023002"/>
    </source>
</evidence>
<dbReference type="PANTHER" id="PTHR13096">
    <property type="entry name" value="MINA53 MYC INDUCED NUCLEAR ANTIGEN"/>
    <property type="match status" value="1"/>
</dbReference>
<dbReference type="Gene3D" id="1.10.10.1500">
    <property type="entry name" value="JmjC domain-containing ribosomal oxygenase (ROX), dimer domain"/>
    <property type="match status" value="1"/>
</dbReference>
<dbReference type="Pfam" id="PF08007">
    <property type="entry name" value="JmjC_2"/>
    <property type="match status" value="1"/>
</dbReference>
<feature type="region of interest" description="Disordered" evidence="15">
    <location>
        <begin position="80"/>
        <end position="100"/>
    </location>
</feature>
<dbReference type="InterPro" id="IPR049043">
    <property type="entry name" value="WHD_RIOX1"/>
</dbReference>
<dbReference type="PANTHER" id="PTHR13096:SF8">
    <property type="entry name" value="RIBOSOMAL OXYGENASE 1"/>
    <property type="match status" value="1"/>
</dbReference>
<keyword evidence="7 14" id="KW-0560">Oxidoreductase</keyword>
<dbReference type="InterPro" id="IPR039994">
    <property type="entry name" value="NO66-like"/>
</dbReference>
<keyword evidence="9 14" id="KW-0805">Transcription regulation</keyword>
<comment type="function">
    <text evidence="12">Oxygenase that can act as both a histone lysine demethylase and a ribosomal histidine hydroxylase. Specifically demethylates 'Lys-4' (H3K4me) and 'Lys-36' (H3K36me) of histone H3, thereby playing a central role in histone code.</text>
</comment>
<comment type="catalytic activity">
    <reaction evidence="13 14">
        <text>N(6),N(6)-dimethyl-L-lysyl(36)-[histone H3] + 2 2-oxoglutarate + 2 O2 = L-lysyl(36)-[histone H3] + 2 formaldehyde + 2 succinate + 2 CO2</text>
        <dbReference type="Rhea" id="RHEA:42032"/>
        <dbReference type="Rhea" id="RHEA-COMP:9785"/>
        <dbReference type="Rhea" id="RHEA-COMP:9787"/>
        <dbReference type="ChEBI" id="CHEBI:15379"/>
        <dbReference type="ChEBI" id="CHEBI:16526"/>
        <dbReference type="ChEBI" id="CHEBI:16810"/>
        <dbReference type="ChEBI" id="CHEBI:16842"/>
        <dbReference type="ChEBI" id="CHEBI:29969"/>
        <dbReference type="ChEBI" id="CHEBI:30031"/>
        <dbReference type="ChEBI" id="CHEBI:61976"/>
        <dbReference type="EC" id="1.14.11.27"/>
    </reaction>
</comment>
<feature type="region of interest" description="Disordered" evidence="15">
    <location>
        <begin position="1"/>
        <end position="35"/>
    </location>
</feature>
<keyword evidence="3" id="KW-0678">Repressor</keyword>
<dbReference type="PROSITE" id="PS51184">
    <property type="entry name" value="JMJC"/>
    <property type="match status" value="1"/>
</dbReference>
<keyword evidence="11 14" id="KW-0539">Nucleus</keyword>
<keyword evidence="8 14" id="KW-0408">Iron</keyword>
<proteinExistence type="inferred from homology"/>
<dbReference type="Proteomes" id="UP001329430">
    <property type="component" value="Chromosome 5"/>
</dbReference>
<dbReference type="Gene3D" id="3.90.930.40">
    <property type="match status" value="1"/>
</dbReference>
<keyword evidence="4 14" id="KW-0479">Metal-binding</keyword>
<comment type="cofactor">
    <cofactor evidence="14">
        <name>Fe(2+)</name>
        <dbReference type="ChEBI" id="CHEBI:29033"/>
    </cofactor>
    <text evidence="14">Binds 1 Fe(2+) ion per subunit.</text>
</comment>
<dbReference type="Pfam" id="PF21233">
    <property type="entry name" value="WHD_RIOX1"/>
    <property type="match status" value="1"/>
</dbReference>
<dbReference type="GO" id="GO:0005730">
    <property type="term" value="C:nucleolus"/>
    <property type="evidence" value="ECO:0007669"/>
    <property type="project" value="TreeGrafter"/>
</dbReference>
<comment type="caution">
    <text evidence="17">The sequence shown here is derived from an EMBL/GenBank/DDBJ whole genome shotgun (WGS) entry which is preliminary data.</text>
</comment>
<evidence type="ECO:0000256" key="8">
    <source>
        <dbReference type="ARBA" id="ARBA00023004"/>
    </source>
</evidence>
<evidence type="ECO:0000256" key="15">
    <source>
        <dbReference type="SAM" id="MobiDB-lite"/>
    </source>
</evidence>
<protein>
    <recommendedName>
        <fullName evidence="14">Bifunctional lysine-specific demethylase and histidyl-hydroxylase</fullName>
        <ecNumber evidence="14">1.14.11.27</ecNumber>
    </recommendedName>
</protein>
<evidence type="ECO:0000313" key="17">
    <source>
        <dbReference type="EMBL" id="KAK5643293.1"/>
    </source>
</evidence>
<gene>
    <name evidence="17" type="ORF">RI129_007138</name>
</gene>
<organism evidence="17 18">
    <name type="scientific">Pyrocoelia pectoralis</name>
    <dbReference type="NCBI Taxonomy" id="417401"/>
    <lineage>
        <taxon>Eukaryota</taxon>
        <taxon>Metazoa</taxon>
        <taxon>Ecdysozoa</taxon>
        <taxon>Arthropoda</taxon>
        <taxon>Hexapoda</taxon>
        <taxon>Insecta</taxon>
        <taxon>Pterygota</taxon>
        <taxon>Neoptera</taxon>
        <taxon>Endopterygota</taxon>
        <taxon>Coleoptera</taxon>
        <taxon>Polyphaga</taxon>
        <taxon>Elateriformia</taxon>
        <taxon>Elateroidea</taxon>
        <taxon>Lampyridae</taxon>
        <taxon>Lampyrinae</taxon>
        <taxon>Pyrocoelia</taxon>
    </lineage>
</organism>
<evidence type="ECO:0000256" key="1">
    <source>
        <dbReference type="ARBA" id="ARBA00004123"/>
    </source>
</evidence>
<evidence type="ECO:0000256" key="9">
    <source>
        <dbReference type="ARBA" id="ARBA00023015"/>
    </source>
</evidence>
<dbReference type="GO" id="GO:0005506">
    <property type="term" value="F:iron ion binding"/>
    <property type="evidence" value="ECO:0007669"/>
    <property type="project" value="UniProtKB-UniRule"/>
</dbReference>
<evidence type="ECO:0000256" key="14">
    <source>
        <dbReference type="RuleBase" id="RU366061"/>
    </source>
</evidence>
<evidence type="ECO:0000256" key="3">
    <source>
        <dbReference type="ARBA" id="ARBA00022491"/>
    </source>
</evidence>
<evidence type="ECO:0000313" key="18">
    <source>
        <dbReference type="Proteomes" id="UP001329430"/>
    </source>
</evidence>
<evidence type="ECO:0000256" key="13">
    <source>
        <dbReference type="ARBA" id="ARBA00047915"/>
    </source>
</evidence>
<evidence type="ECO:0000256" key="10">
    <source>
        <dbReference type="ARBA" id="ARBA00023163"/>
    </source>
</evidence>
<dbReference type="SMART" id="SM00558">
    <property type="entry name" value="JmjC"/>
    <property type="match status" value="1"/>
</dbReference>